<name>A0ABV6AW53_9DEIO</name>
<comment type="caution">
    <text evidence="3">The sequence shown here is derived from an EMBL/GenBank/DDBJ whole genome shotgun (WGS) entry which is preliminary data.</text>
</comment>
<evidence type="ECO:0000313" key="3">
    <source>
        <dbReference type="EMBL" id="MFB9990398.1"/>
    </source>
</evidence>
<keyword evidence="3" id="KW-0489">Methyltransferase</keyword>
<dbReference type="EMBL" id="JBHLYR010000002">
    <property type="protein sequence ID" value="MFB9990398.1"/>
    <property type="molecule type" value="Genomic_DNA"/>
</dbReference>
<dbReference type="GO" id="GO:0032259">
    <property type="term" value="P:methylation"/>
    <property type="evidence" value="ECO:0007669"/>
    <property type="project" value="UniProtKB-KW"/>
</dbReference>
<dbReference type="InterPro" id="IPR036265">
    <property type="entry name" value="HIT-like_sf"/>
</dbReference>
<sequence>MVNWSSFFFLVIPKRPARDLFDADEDSVAAVARMVQRVAVLLDSIFVPEGITILQSNKAAAGQDVFYYHVHVIPRLQDDKVSISYQVVEGLDLADVARRIRAADTNVI</sequence>
<proteinExistence type="predicted"/>
<gene>
    <name evidence="3" type="ORF">ACFFLM_00105</name>
</gene>
<accession>A0ABV6AW53</accession>
<protein>
    <submittedName>
        <fullName evidence="3">HIT family protein</fullName>
        <ecNumber evidence="3">2.1.1.-</ecNumber>
    </submittedName>
</protein>
<dbReference type="Proteomes" id="UP001589733">
    <property type="component" value="Unassembled WGS sequence"/>
</dbReference>
<dbReference type="PANTHER" id="PTHR46648:SF1">
    <property type="entry name" value="ADENOSINE 5'-MONOPHOSPHORAMIDASE HNT1"/>
    <property type="match status" value="1"/>
</dbReference>
<organism evidence="3 4">
    <name type="scientific">Deinococcus oregonensis</name>
    <dbReference type="NCBI Taxonomy" id="1805970"/>
    <lineage>
        <taxon>Bacteria</taxon>
        <taxon>Thermotogati</taxon>
        <taxon>Deinococcota</taxon>
        <taxon>Deinococci</taxon>
        <taxon>Deinococcales</taxon>
        <taxon>Deinococcaceae</taxon>
        <taxon>Deinococcus</taxon>
    </lineage>
</organism>
<evidence type="ECO:0000259" key="2">
    <source>
        <dbReference type="PROSITE" id="PS51084"/>
    </source>
</evidence>
<comment type="caution">
    <text evidence="1">Lacks conserved residue(s) required for the propagation of feature annotation.</text>
</comment>
<evidence type="ECO:0000313" key="4">
    <source>
        <dbReference type="Proteomes" id="UP001589733"/>
    </source>
</evidence>
<dbReference type="InterPro" id="IPR001310">
    <property type="entry name" value="Histidine_triad_HIT"/>
</dbReference>
<dbReference type="EC" id="2.1.1.-" evidence="3"/>
<dbReference type="InterPro" id="IPR011146">
    <property type="entry name" value="HIT-like"/>
</dbReference>
<dbReference type="PANTHER" id="PTHR46648">
    <property type="entry name" value="HIT FAMILY PROTEIN 1"/>
    <property type="match status" value="1"/>
</dbReference>
<dbReference type="Pfam" id="PF01230">
    <property type="entry name" value="HIT"/>
    <property type="match status" value="1"/>
</dbReference>
<dbReference type="RefSeq" id="WP_380004330.1">
    <property type="nucleotide sequence ID" value="NZ_JBHLYR010000002.1"/>
</dbReference>
<dbReference type="GO" id="GO:0008168">
    <property type="term" value="F:methyltransferase activity"/>
    <property type="evidence" value="ECO:0007669"/>
    <property type="project" value="UniProtKB-KW"/>
</dbReference>
<reference evidence="3 4" key="1">
    <citation type="submission" date="2024-09" db="EMBL/GenBank/DDBJ databases">
        <authorList>
            <person name="Sun Q."/>
            <person name="Mori K."/>
        </authorList>
    </citation>
    <scope>NUCLEOTIDE SEQUENCE [LARGE SCALE GENOMIC DNA]</scope>
    <source>
        <strain evidence="3 4">JCM 13503</strain>
    </source>
</reference>
<dbReference type="PROSITE" id="PS51084">
    <property type="entry name" value="HIT_2"/>
    <property type="match status" value="1"/>
</dbReference>
<dbReference type="Gene3D" id="3.30.428.10">
    <property type="entry name" value="HIT-like"/>
    <property type="match status" value="1"/>
</dbReference>
<keyword evidence="3" id="KW-0808">Transferase</keyword>
<evidence type="ECO:0000256" key="1">
    <source>
        <dbReference type="PROSITE-ProRule" id="PRU00464"/>
    </source>
</evidence>
<dbReference type="SUPFAM" id="SSF54197">
    <property type="entry name" value="HIT-like"/>
    <property type="match status" value="1"/>
</dbReference>
<feature type="domain" description="HIT" evidence="2">
    <location>
        <begin position="1"/>
        <end position="82"/>
    </location>
</feature>
<keyword evidence="4" id="KW-1185">Reference proteome</keyword>